<keyword evidence="2" id="KW-1185">Reference proteome</keyword>
<protein>
    <submittedName>
        <fullName evidence="1">Uncharacterized protein</fullName>
    </submittedName>
</protein>
<evidence type="ECO:0000313" key="1">
    <source>
        <dbReference type="EnsemblPlants" id="AET7Gv20765900.1"/>
    </source>
</evidence>
<reference evidence="1" key="5">
    <citation type="journal article" date="2021" name="G3 (Bethesda)">
        <title>Aegilops tauschii genome assembly Aet v5.0 features greater sequence contiguity and improved annotation.</title>
        <authorList>
            <person name="Wang L."/>
            <person name="Zhu T."/>
            <person name="Rodriguez J.C."/>
            <person name="Deal K.R."/>
            <person name="Dubcovsky J."/>
            <person name="McGuire P.E."/>
            <person name="Lux T."/>
            <person name="Spannagl M."/>
            <person name="Mayer K.F.X."/>
            <person name="Baldrich P."/>
            <person name="Meyers B.C."/>
            <person name="Huo N."/>
            <person name="Gu Y.Q."/>
            <person name="Zhou H."/>
            <person name="Devos K.M."/>
            <person name="Bennetzen J.L."/>
            <person name="Unver T."/>
            <person name="Budak H."/>
            <person name="Gulick P.J."/>
            <person name="Galiba G."/>
            <person name="Kalapos B."/>
            <person name="Nelson D.R."/>
            <person name="Li P."/>
            <person name="You F.M."/>
            <person name="Luo M.C."/>
            <person name="Dvorak J."/>
        </authorList>
    </citation>
    <scope>NUCLEOTIDE SEQUENCE [LARGE SCALE GENOMIC DNA]</scope>
    <source>
        <strain evidence="1">cv. AL8/78</strain>
    </source>
</reference>
<dbReference type="AlphaFoldDB" id="A0A453RZ45"/>
<reference evidence="1" key="3">
    <citation type="journal article" date="2017" name="Nature">
        <title>Genome sequence of the progenitor of the wheat D genome Aegilops tauschii.</title>
        <authorList>
            <person name="Luo M.C."/>
            <person name="Gu Y.Q."/>
            <person name="Puiu D."/>
            <person name="Wang H."/>
            <person name="Twardziok S.O."/>
            <person name="Deal K.R."/>
            <person name="Huo N."/>
            <person name="Zhu T."/>
            <person name="Wang L."/>
            <person name="Wang Y."/>
            <person name="McGuire P.E."/>
            <person name="Liu S."/>
            <person name="Long H."/>
            <person name="Ramasamy R.K."/>
            <person name="Rodriguez J.C."/>
            <person name="Van S.L."/>
            <person name="Yuan L."/>
            <person name="Wang Z."/>
            <person name="Xia Z."/>
            <person name="Xiao L."/>
            <person name="Anderson O.D."/>
            <person name="Ouyang S."/>
            <person name="Liang Y."/>
            <person name="Zimin A.V."/>
            <person name="Pertea G."/>
            <person name="Qi P."/>
            <person name="Bennetzen J.L."/>
            <person name="Dai X."/>
            <person name="Dawson M.W."/>
            <person name="Muller H.G."/>
            <person name="Kugler K."/>
            <person name="Rivarola-Duarte L."/>
            <person name="Spannagl M."/>
            <person name="Mayer K.F.X."/>
            <person name="Lu F.H."/>
            <person name="Bevan M.W."/>
            <person name="Leroy P."/>
            <person name="Li P."/>
            <person name="You F.M."/>
            <person name="Sun Q."/>
            <person name="Liu Z."/>
            <person name="Lyons E."/>
            <person name="Wicker T."/>
            <person name="Salzberg S.L."/>
            <person name="Devos K.M."/>
            <person name="Dvorak J."/>
        </authorList>
    </citation>
    <scope>NUCLEOTIDE SEQUENCE [LARGE SCALE GENOMIC DNA]</scope>
    <source>
        <strain evidence="1">cv. AL8/78</strain>
    </source>
</reference>
<sequence>SNGERKVHWISWQKMCAAKRVGGLGFRDPEVFNQALLAKQAWRVLQEPNSLCARVLKARYFKEQSIMTATCPSNASYTFRSVLHGRD</sequence>
<evidence type="ECO:0000313" key="2">
    <source>
        <dbReference type="Proteomes" id="UP000015105"/>
    </source>
</evidence>
<accession>A0A453RZ45</accession>
<dbReference type="EnsemblPlants" id="AET7Gv20765900.1">
    <property type="protein sequence ID" value="AET7Gv20765900.1"/>
    <property type="gene ID" value="AET7Gv20765900"/>
</dbReference>
<dbReference type="Proteomes" id="UP000015105">
    <property type="component" value="Chromosome 7D"/>
</dbReference>
<reference evidence="2" key="2">
    <citation type="journal article" date="2017" name="Nat. Plants">
        <title>The Aegilops tauschii genome reveals multiple impacts of transposons.</title>
        <authorList>
            <person name="Zhao G."/>
            <person name="Zou C."/>
            <person name="Li K."/>
            <person name="Wang K."/>
            <person name="Li T."/>
            <person name="Gao L."/>
            <person name="Zhang X."/>
            <person name="Wang H."/>
            <person name="Yang Z."/>
            <person name="Liu X."/>
            <person name="Jiang W."/>
            <person name="Mao L."/>
            <person name="Kong X."/>
            <person name="Jiao Y."/>
            <person name="Jia J."/>
        </authorList>
    </citation>
    <scope>NUCLEOTIDE SEQUENCE [LARGE SCALE GENOMIC DNA]</scope>
    <source>
        <strain evidence="2">cv. AL8/78</strain>
    </source>
</reference>
<name>A0A453RZ45_AEGTS</name>
<dbReference type="STRING" id="200361.A0A453RZ45"/>
<proteinExistence type="predicted"/>
<dbReference type="Gramene" id="AET7Gv20765900.1">
    <property type="protein sequence ID" value="AET7Gv20765900.1"/>
    <property type="gene ID" value="AET7Gv20765900"/>
</dbReference>
<reference evidence="1" key="4">
    <citation type="submission" date="2019-03" db="UniProtKB">
        <authorList>
            <consortium name="EnsemblPlants"/>
        </authorList>
    </citation>
    <scope>IDENTIFICATION</scope>
</reference>
<organism evidence="1 2">
    <name type="scientific">Aegilops tauschii subsp. strangulata</name>
    <name type="common">Goatgrass</name>
    <dbReference type="NCBI Taxonomy" id="200361"/>
    <lineage>
        <taxon>Eukaryota</taxon>
        <taxon>Viridiplantae</taxon>
        <taxon>Streptophyta</taxon>
        <taxon>Embryophyta</taxon>
        <taxon>Tracheophyta</taxon>
        <taxon>Spermatophyta</taxon>
        <taxon>Magnoliopsida</taxon>
        <taxon>Liliopsida</taxon>
        <taxon>Poales</taxon>
        <taxon>Poaceae</taxon>
        <taxon>BOP clade</taxon>
        <taxon>Pooideae</taxon>
        <taxon>Triticodae</taxon>
        <taxon>Triticeae</taxon>
        <taxon>Triticinae</taxon>
        <taxon>Aegilops</taxon>
    </lineage>
</organism>
<reference evidence="2" key="1">
    <citation type="journal article" date="2014" name="Science">
        <title>Ancient hybridizations among the ancestral genomes of bread wheat.</title>
        <authorList>
            <consortium name="International Wheat Genome Sequencing Consortium,"/>
            <person name="Marcussen T."/>
            <person name="Sandve S.R."/>
            <person name="Heier L."/>
            <person name="Spannagl M."/>
            <person name="Pfeifer M."/>
            <person name="Jakobsen K.S."/>
            <person name="Wulff B.B."/>
            <person name="Steuernagel B."/>
            <person name="Mayer K.F."/>
            <person name="Olsen O.A."/>
        </authorList>
    </citation>
    <scope>NUCLEOTIDE SEQUENCE [LARGE SCALE GENOMIC DNA]</scope>
    <source>
        <strain evidence="2">cv. AL8/78</strain>
    </source>
</reference>